<protein>
    <submittedName>
        <fullName evidence="1">Uncharacterized protein</fullName>
    </submittedName>
</protein>
<gene>
    <name evidence="1" type="ORF">V3I07_07580</name>
</gene>
<sequence>MNQYDWKNYTNNRLELANLSSNQFSVVEVSYENLPDELVKLIKPFYLKYQTIQIPNFNKNLLTELLQLYSLDFTIEQFITIGCSLQNEFDFALDISGDEALLNDFDLEKTDYKSLFDILERFLFSENHKNLHSILFKFNQTETTKISNFFIVRDLLEAICIGYGITKDNFQERKTEILEKTNQVILSKLSEKVKVDFAQTLYYQIEPKFSKDADVLRFLGTFFHIFQVPTNKRFSIDLYEEISETLKAIDIKNFRHYINGRLKLLHD</sequence>
<dbReference type="EMBL" id="JAZGZP010000009">
    <property type="protein sequence ID" value="MFK7000753.1"/>
    <property type="molecule type" value="Genomic_DNA"/>
</dbReference>
<evidence type="ECO:0000313" key="2">
    <source>
        <dbReference type="Proteomes" id="UP001621706"/>
    </source>
</evidence>
<keyword evidence="2" id="KW-1185">Reference proteome</keyword>
<reference evidence="1 2" key="1">
    <citation type="submission" date="2024-02" db="EMBL/GenBank/DDBJ databases">
        <title>Comparative Genomic Analysis of Flavobacterium Species Causing Columnaris Disease of Freshwater Fish in Thailand: Insights into Virulence and Resistance Mechanisms.</title>
        <authorList>
            <person name="Nguyen D."/>
            <person name="Chokmangmeepisarn P."/>
            <person name="Khianchaikhan K."/>
            <person name="Morishita M."/>
            <person name="Bunnoy A."/>
            <person name="Rodkhum C."/>
        </authorList>
    </citation>
    <scope>NUCLEOTIDE SEQUENCE [LARGE SCALE GENOMIC DNA]</scope>
    <source>
        <strain evidence="1 2">CNRT2201</strain>
    </source>
</reference>
<dbReference type="RefSeq" id="WP_088397672.1">
    <property type="nucleotide sequence ID" value="NZ_JAZGZP010000009.1"/>
</dbReference>
<name>A0ABW8P8Q3_9FLAO</name>
<proteinExistence type="predicted"/>
<dbReference type="Proteomes" id="UP001621706">
    <property type="component" value="Unassembled WGS sequence"/>
</dbReference>
<organism evidence="1 2">
    <name type="scientific">Flavobacterium oreochromis</name>
    <dbReference type="NCBI Taxonomy" id="2906078"/>
    <lineage>
        <taxon>Bacteria</taxon>
        <taxon>Pseudomonadati</taxon>
        <taxon>Bacteroidota</taxon>
        <taxon>Flavobacteriia</taxon>
        <taxon>Flavobacteriales</taxon>
        <taxon>Flavobacteriaceae</taxon>
        <taxon>Flavobacterium</taxon>
    </lineage>
</organism>
<evidence type="ECO:0000313" key="1">
    <source>
        <dbReference type="EMBL" id="MFK7000753.1"/>
    </source>
</evidence>
<comment type="caution">
    <text evidence="1">The sequence shown here is derived from an EMBL/GenBank/DDBJ whole genome shotgun (WGS) entry which is preliminary data.</text>
</comment>
<accession>A0ABW8P8Q3</accession>